<evidence type="ECO:0000256" key="4">
    <source>
        <dbReference type="ARBA" id="ARBA00023136"/>
    </source>
</evidence>
<feature type="domain" description="Major facilitator superfamily (MFS) profile" evidence="6">
    <location>
        <begin position="1"/>
        <end position="382"/>
    </location>
</feature>
<reference evidence="7" key="1">
    <citation type="journal article" date="2014" name="PLoS Genet.">
        <title>Signature Gene Expression Reveals Novel Clues to the Molecular Mechanisms of Dimorphic Transition in Penicillium marneffei.</title>
        <authorList>
            <person name="Yang E."/>
            <person name="Wang G."/>
            <person name="Cai J."/>
            <person name="Woo P.C."/>
            <person name="Lau S.K."/>
            <person name="Yuen K.-Y."/>
            <person name="Chow W.-N."/>
            <person name="Lin X."/>
        </authorList>
    </citation>
    <scope>NUCLEOTIDE SEQUENCE [LARGE SCALE GENOMIC DNA]</scope>
    <source>
        <strain evidence="7">PM1</strain>
    </source>
</reference>
<dbReference type="HOGENOM" id="CLU_001265_46_12_1"/>
<comment type="caution">
    <text evidence="7">The sequence shown here is derived from an EMBL/GenBank/DDBJ whole genome shotgun (WGS) entry which is preliminary data.</text>
</comment>
<dbReference type="GO" id="GO:0046943">
    <property type="term" value="F:carboxylic acid transmembrane transporter activity"/>
    <property type="evidence" value="ECO:0007669"/>
    <property type="project" value="TreeGrafter"/>
</dbReference>
<evidence type="ECO:0000313" key="7">
    <source>
        <dbReference type="EMBL" id="KFX52558.1"/>
    </source>
</evidence>
<feature type="transmembrane region" description="Helical" evidence="5">
    <location>
        <begin position="87"/>
        <end position="108"/>
    </location>
</feature>
<evidence type="ECO:0000256" key="3">
    <source>
        <dbReference type="ARBA" id="ARBA00022989"/>
    </source>
</evidence>
<sequence>MEQEAAEVVGDDKRQVEETVKSYPNYHHGGDAPIGRKSISCHSTPAEVYGTAMSSTIKSRLSNSYLIGEIFGMLFFGVQIDRMGRRTGIMTATALLVLGVALATAAHGKSDLGMFWMMIVARGVAGFGAGGEYPVCAANATEASDETSELRTKRGFLVALTTDFAIDLGFVIAGVVPLIVLACYHQAPSAGVWKVSFGLGVVRYWKTMLGTCLAWFCYDFVTYPFGIFSSTIIGQLNPNNTTVENIGYGTVFPLFVVMYGIFNALGEMGPGVATFLCAAESFPTPLRGHFLGWAAAVGMAGTSIGTEVFTPIQNSFSSTEKGQQAVFVIGSAFCVMGGLISWFLIPDMLRELETEDLRFRIYLEENGYTYEDGMIVSGQETS</sequence>
<evidence type="ECO:0000256" key="2">
    <source>
        <dbReference type="ARBA" id="ARBA00022692"/>
    </source>
</evidence>
<proteinExistence type="predicted"/>
<dbReference type="Gene3D" id="1.20.1250.20">
    <property type="entry name" value="MFS general substrate transporter like domains"/>
    <property type="match status" value="2"/>
</dbReference>
<dbReference type="GO" id="GO:0005886">
    <property type="term" value="C:plasma membrane"/>
    <property type="evidence" value="ECO:0007669"/>
    <property type="project" value="TreeGrafter"/>
</dbReference>
<dbReference type="PROSITE" id="PS50850">
    <property type="entry name" value="MFS"/>
    <property type="match status" value="1"/>
</dbReference>
<accession>A0A093Y524</accession>
<evidence type="ECO:0000256" key="5">
    <source>
        <dbReference type="SAM" id="Phobius"/>
    </source>
</evidence>
<feature type="transmembrane region" description="Helical" evidence="5">
    <location>
        <begin position="246"/>
        <end position="265"/>
    </location>
</feature>
<feature type="transmembrane region" description="Helical" evidence="5">
    <location>
        <begin position="204"/>
        <end position="226"/>
    </location>
</feature>
<dbReference type="PANTHER" id="PTHR23508">
    <property type="entry name" value="CARBOXYLIC ACID TRANSPORTER PROTEIN HOMOLOG"/>
    <property type="match status" value="1"/>
</dbReference>
<dbReference type="EMBL" id="JPOX01000002">
    <property type="protein sequence ID" value="KFX52558.1"/>
    <property type="molecule type" value="Genomic_DNA"/>
</dbReference>
<dbReference type="InterPro" id="IPR005828">
    <property type="entry name" value="MFS_sugar_transport-like"/>
</dbReference>
<dbReference type="InterPro" id="IPR020846">
    <property type="entry name" value="MFS_dom"/>
</dbReference>
<protein>
    <submittedName>
        <fullName evidence="7">Putative metabolite transport protein GIT1</fullName>
    </submittedName>
</protein>
<dbReference type="PANTHER" id="PTHR23508:SF10">
    <property type="entry name" value="CARBOXYLIC ACID TRANSPORTER PROTEIN HOMOLOG"/>
    <property type="match status" value="1"/>
</dbReference>
<dbReference type="InterPro" id="IPR036259">
    <property type="entry name" value="MFS_trans_sf"/>
</dbReference>
<organism evidence="7">
    <name type="scientific">Talaromyces marneffei PM1</name>
    <dbReference type="NCBI Taxonomy" id="1077442"/>
    <lineage>
        <taxon>Eukaryota</taxon>
        <taxon>Fungi</taxon>
        <taxon>Dikarya</taxon>
        <taxon>Ascomycota</taxon>
        <taxon>Pezizomycotina</taxon>
        <taxon>Eurotiomycetes</taxon>
        <taxon>Eurotiomycetidae</taxon>
        <taxon>Eurotiales</taxon>
        <taxon>Trichocomaceae</taxon>
        <taxon>Talaromyces</taxon>
        <taxon>Talaromyces sect. Talaromyces</taxon>
    </lineage>
</organism>
<evidence type="ECO:0000259" key="6">
    <source>
        <dbReference type="PROSITE" id="PS50850"/>
    </source>
</evidence>
<dbReference type="AlphaFoldDB" id="A0A093Y524"/>
<evidence type="ECO:0000256" key="1">
    <source>
        <dbReference type="ARBA" id="ARBA00004141"/>
    </source>
</evidence>
<comment type="subcellular location">
    <subcellularLocation>
        <location evidence="1">Membrane</location>
        <topology evidence="1">Multi-pass membrane protein</topology>
    </subcellularLocation>
</comment>
<feature type="transmembrane region" description="Helical" evidence="5">
    <location>
        <begin position="325"/>
        <end position="345"/>
    </location>
</feature>
<feature type="transmembrane region" description="Helical" evidence="5">
    <location>
        <begin position="164"/>
        <end position="184"/>
    </location>
</feature>
<gene>
    <name evidence="7" type="ORF">GQ26_0020230</name>
</gene>
<feature type="transmembrane region" description="Helical" evidence="5">
    <location>
        <begin position="286"/>
        <end position="305"/>
    </location>
</feature>
<dbReference type="Pfam" id="PF00083">
    <property type="entry name" value="Sugar_tr"/>
    <property type="match status" value="2"/>
</dbReference>
<keyword evidence="3 5" id="KW-1133">Transmembrane helix</keyword>
<keyword evidence="4 5" id="KW-0472">Membrane</keyword>
<dbReference type="SUPFAM" id="SSF103473">
    <property type="entry name" value="MFS general substrate transporter"/>
    <property type="match status" value="1"/>
</dbReference>
<name>A0A093Y524_TALMA</name>
<keyword evidence="2 5" id="KW-0812">Transmembrane</keyword>